<dbReference type="KEGG" id="hvg:123397861"/>
<dbReference type="OrthoDB" id="595273at2759"/>
<dbReference type="EnsemblPlants" id="HORVU.MOREX.r3.5HG0439840.1">
    <property type="protein sequence ID" value="HORVU.MOREX.r3.5HG0439840.1.CDS1"/>
    <property type="gene ID" value="HORVU.MOREX.r3.5HG0439840"/>
</dbReference>
<dbReference type="GeneID" id="123397861"/>
<proteinExistence type="predicted"/>
<dbReference type="Gramene" id="HORVU.MOREX.r2.5HG0364090.1">
    <property type="protein sequence ID" value="HORVU.MOREX.r2.5HG0364090.1.CDS.1"/>
    <property type="gene ID" value="HORVU.MOREX.r2.5HG0364090"/>
</dbReference>
<reference evidence="1" key="2">
    <citation type="submission" date="2020-10" db="EMBL/GenBank/DDBJ databases">
        <authorList>
            <person name="Scholz U."/>
            <person name="Mascher M."/>
            <person name="Fiebig A."/>
        </authorList>
    </citation>
    <scope>NUCLEOTIDE SEQUENCE [LARGE SCALE GENOMIC DNA]</scope>
    <source>
        <strain evidence="1">cv. Morex</strain>
    </source>
</reference>
<evidence type="ECO:0000313" key="1">
    <source>
        <dbReference type="EnsemblPlants" id="HORVU.MOREX.r3.5HG0439840.1.CDS1"/>
    </source>
</evidence>
<reference evidence="2" key="1">
    <citation type="journal article" date="2012" name="Nature">
        <title>A physical, genetic and functional sequence assembly of the barley genome.</title>
        <authorList>
            <consortium name="The International Barley Genome Sequencing Consortium"/>
            <person name="Mayer K.F."/>
            <person name="Waugh R."/>
            <person name="Brown J.W."/>
            <person name="Schulman A."/>
            <person name="Langridge P."/>
            <person name="Platzer M."/>
            <person name="Fincher G.B."/>
            <person name="Muehlbauer G.J."/>
            <person name="Sato K."/>
            <person name="Close T.J."/>
            <person name="Wise R.P."/>
            <person name="Stein N."/>
        </authorList>
    </citation>
    <scope>NUCLEOTIDE SEQUENCE [LARGE SCALE GENOMIC DNA]</scope>
    <source>
        <strain evidence="2">cv. Morex</strain>
    </source>
</reference>
<dbReference type="Proteomes" id="UP000011116">
    <property type="component" value="Chromosome 5H"/>
</dbReference>
<reference evidence="1" key="3">
    <citation type="submission" date="2022-01" db="UniProtKB">
        <authorList>
            <consortium name="EnsemblPlants"/>
        </authorList>
    </citation>
    <scope>IDENTIFICATION</scope>
    <source>
        <strain evidence="1">subsp. vulgare</strain>
    </source>
</reference>
<dbReference type="Gramene" id="HORVU.MOREX.r3.5HG0439840.1">
    <property type="protein sequence ID" value="HORVU.MOREX.r3.5HG0439840.1.CDS1"/>
    <property type="gene ID" value="HORVU.MOREX.r3.5HG0439840"/>
</dbReference>
<dbReference type="RefSeq" id="XP_044948322.1">
    <property type="nucleotide sequence ID" value="XM_045092387.1"/>
</dbReference>
<dbReference type="AlphaFoldDB" id="A0A8I6X8R8"/>
<dbReference type="SMR" id="A0A8I6X8R8"/>
<protein>
    <submittedName>
        <fullName evidence="1">Uncharacterized protein</fullName>
    </submittedName>
</protein>
<dbReference type="PANTHER" id="PTHR35356">
    <property type="entry name" value="OS01G0156300 PROTEIN-RELATED"/>
    <property type="match status" value="1"/>
</dbReference>
<organism evidence="1 2">
    <name type="scientific">Hordeum vulgare subsp. vulgare</name>
    <name type="common">Domesticated barley</name>
    <dbReference type="NCBI Taxonomy" id="112509"/>
    <lineage>
        <taxon>Eukaryota</taxon>
        <taxon>Viridiplantae</taxon>
        <taxon>Streptophyta</taxon>
        <taxon>Embryophyta</taxon>
        <taxon>Tracheophyta</taxon>
        <taxon>Spermatophyta</taxon>
        <taxon>Magnoliopsida</taxon>
        <taxon>Liliopsida</taxon>
        <taxon>Poales</taxon>
        <taxon>Poaceae</taxon>
        <taxon>BOP clade</taxon>
        <taxon>Pooideae</taxon>
        <taxon>Triticodae</taxon>
        <taxon>Triticeae</taxon>
        <taxon>Hordeinae</taxon>
        <taxon>Hordeum</taxon>
    </lineage>
</organism>
<accession>A0A8I6X8R8</accession>
<keyword evidence="2" id="KW-1185">Reference proteome</keyword>
<evidence type="ECO:0000313" key="2">
    <source>
        <dbReference type="Proteomes" id="UP000011116"/>
    </source>
</evidence>
<dbReference type="InterPro" id="IPR010535">
    <property type="entry name" value="DUF1110"/>
</dbReference>
<dbReference type="PANTHER" id="PTHR35356:SF3">
    <property type="entry name" value="OS01G0156300 PROTEIN"/>
    <property type="match status" value="1"/>
</dbReference>
<gene>
    <name evidence="1" type="primary">LOC123397861</name>
</gene>
<name>A0A8I6X8R8_HORVV</name>
<sequence length="190" mass="20483">MAAQAWKTRFRERVVEAEARCRMIPVKIVLARALMAGLLDVPLVGRTQNIKSAELSLQDAASDLYTAASLLGSATELAHYGGGAELAFRGRVFIPFNRLGTIGLLPAAHRLACEKLLDARLRAADAYDAVERCCGHLMLMRGLLGFPSVTGVDERIDAERLEAHNLLGNARGMADDCVRLVAGALEDVPT</sequence>
<dbReference type="Pfam" id="PF06533">
    <property type="entry name" value="DUF1110"/>
    <property type="match status" value="1"/>
</dbReference>